<name>A0A0U3P247_9MICC</name>
<evidence type="ECO:0000313" key="3">
    <source>
        <dbReference type="EMBL" id="ALV43263.1"/>
    </source>
</evidence>
<feature type="compositionally biased region" description="Low complexity" evidence="1">
    <location>
        <begin position="195"/>
        <end position="206"/>
    </location>
</feature>
<dbReference type="KEGG" id="psul:AU252_20595"/>
<sequence length="258" mass="26310">MQIDSTFSVVAPIDKVWDTLMDFERVAGCLPGAKILNKLSDDAYQVGMTVKLGPVSMQYKGLLNVVERNPAEHRAVLGGKAQETRGQGTAEASVTMVLTEDGGTTRGTVSADLALSGKAAAMGKGVIGSVTEQMMSLFAGNLQAILAEPAPEQAAVSETAPPPVSAPEPVIAAGSAAGSAPPSSELPGPAPARVPPAASRPSAHPAGSLDALSLTKGIAADQLSSPGKVLGLVAVVACLAYWAGRRSAFRMLRRCGRL</sequence>
<evidence type="ECO:0000256" key="2">
    <source>
        <dbReference type="SAM" id="Phobius"/>
    </source>
</evidence>
<dbReference type="SUPFAM" id="SSF55961">
    <property type="entry name" value="Bet v1-like"/>
    <property type="match status" value="1"/>
</dbReference>
<feature type="region of interest" description="Disordered" evidence="1">
    <location>
        <begin position="153"/>
        <end position="206"/>
    </location>
</feature>
<keyword evidence="2" id="KW-0472">Membrane</keyword>
<keyword evidence="2" id="KW-0812">Transmembrane</keyword>
<feature type="compositionally biased region" description="Low complexity" evidence="1">
    <location>
        <begin position="172"/>
        <end position="187"/>
    </location>
</feature>
<accession>A0A0U3P247</accession>
<organism evidence="3">
    <name type="scientific">Pseudarthrobacter sulfonivorans</name>
    <dbReference type="NCBI Taxonomy" id="121292"/>
    <lineage>
        <taxon>Bacteria</taxon>
        <taxon>Bacillati</taxon>
        <taxon>Actinomycetota</taxon>
        <taxon>Actinomycetes</taxon>
        <taxon>Micrococcales</taxon>
        <taxon>Micrococcaceae</taxon>
        <taxon>Pseudarthrobacter</taxon>
    </lineage>
</organism>
<dbReference type="InterPro" id="IPR023393">
    <property type="entry name" value="START-like_dom_sf"/>
</dbReference>
<reference evidence="3 4" key="1">
    <citation type="submission" date="2015-12" db="EMBL/GenBank/DDBJ databases">
        <authorList>
            <person name="Shamseldin A."/>
            <person name="Moawad H."/>
            <person name="Abd El-Rahim W.M."/>
            <person name="Sadowsky M.J."/>
        </authorList>
    </citation>
    <scope>NUCLEOTIDE SEQUENCE [LARGE SCALE GENOMIC DNA]</scope>
    <source>
        <strain evidence="3 4">Ar51</strain>
    </source>
</reference>
<dbReference type="PANTHER" id="PTHR38588:SF1">
    <property type="entry name" value="BLL0334 PROTEIN"/>
    <property type="match status" value="1"/>
</dbReference>
<dbReference type="Pfam" id="PF06240">
    <property type="entry name" value="COXG"/>
    <property type="match status" value="1"/>
</dbReference>
<dbReference type="Proteomes" id="UP000065151">
    <property type="component" value="Chromosome"/>
</dbReference>
<dbReference type="Gene3D" id="3.30.530.20">
    <property type="match status" value="1"/>
</dbReference>
<dbReference type="RefSeq" id="WP_058932306.1">
    <property type="nucleotide sequence ID" value="NZ_CP013747.1"/>
</dbReference>
<feature type="transmembrane region" description="Helical" evidence="2">
    <location>
        <begin position="227"/>
        <end position="244"/>
    </location>
</feature>
<dbReference type="EMBL" id="CP013747">
    <property type="protein sequence ID" value="ALV43263.1"/>
    <property type="molecule type" value="Genomic_DNA"/>
</dbReference>
<gene>
    <name evidence="3" type="ORF">AU252_20595</name>
</gene>
<proteinExistence type="predicted"/>
<dbReference type="AlphaFoldDB" id="A0A0U3P247"/>
<dbReference type="STRING" id="121292.AU252_20595"/>
<evidence type="ECO:0000256" key="1">
    <source>
        <dbReference type="SAM" id="MobiDB-lite"/>
    </source>
</evidence>
<evidence type="ECO:0000313" key="4">
    <source>
        <dbReference type="Proteomes" id="UP000065151"/>
    </source>
</evidence>
<dbReference type="CDD" id="cd07823">
    <property type="entry name" value="SRPBCC_5"/>
    <property type="match status" value="1"/>
</dbReference>
<keyword evidence="2" id="KW-1133">Transmembrane helix</keyword>
<dbReference type="InterPro" id="IPR010419">
    <property type="entry name" value="CO_DH_gsu"/>
</dbReference>
<dbReference type="PANTHER" id="PTHR38588">
    <property type="entry name" value="BLL0334 PROTEIN"/>
    <property type="match status" value="1"/>
</dbReference>
<protein>
    <submittedName>
        <fullName evidence="3">Carbon monoxide dehydrogenase</fullName>
    </submittedName>
</protein>